<dbReference type="GeneID" id="14694130"/>
<dbReference type="Proteomes" id="UP000006319">
    <property type="component" value="Chromosome 12"/>
</dbReference>
<reference evidence="1 2" key="1">
    <citation type="journal article" date="2012" name="Nat. Genet.">
        <title>Plasmodium cynomolgi genome sequences provide insight into Plasmodium vivax and the monkey malaria clade.</title>
        <authorList>
            <person name="Tachibana S."/>
            <person name="Sullivan S.A."/>
            <person name="Kawai S."/>
            <person name="Nakamura S."/>
            <person name="Kim H.R."/>
            <person name="Goto N."/>
            <person name="Arisue N."/>
            <person name="Palacpac N.M.Q."/>
            <person name="Honma H."/>
            <person name="Yagi M."/>
            <person name="Tougan T."/>
            <person name="Katakai Y."/>
            <person name="Kaneko O."/>
            <person name="Mita T."/>
            <person name="Kita K."/>
            <person name="Yasutomi Y."/>
            <person name="Sutton P.L."/>
            <person name="Shakhbatyan R."/>
            <person name="Horii T."/>
            <person name="Yasunaga T."/>
            <person name="Barnwell J.W."/>
            <person name="Escalante A.A."/>
            <person name="Carlton J.M."/>
            <person name="Tanabe K."/>
        </authorList>
    </citation>
    <scope>NUCLEOTIDE SEQUENCE [LARGE SCALE GENOMIC DNA]</scope>
    <source>
        <strain evidence="1 2">B</strain>
    </source>
</reference>
<dbReference type="AlphaFoldDB" id="K6VER7"/>
<dbReference type="OMA" id="ADRRVYY"/>
<dbReference type="KEGG" id="pcy:PCYB_123230"/>
<dbReference type="eggNOG" id="ENOG502QXVF">
    <property type="taxonomic scope" value="Eukaryota"/>
</dbReference>
<accession>K6VER7</accession>
<sequence>MVKGRYLPTRGTTLLFVLTTLLFILHNVNVLIISEGRSLKRYHQPAVGSSLLNPLRYPCEREFENGRRSTGWRRERTPTPLLKIPQLHPPMGRKKVHLAILKRSALPSGSILLNWKEGVNKLVSTWRLLLQTNQQESKEVHPLKDCRWEITTFNFLLQKKASFFLHIHDNGTVTMSNDMQGTWFYSNYYLTWSVEYADRRVYYTAELLWNGEKSKLIKGIIYEEQKRRRFFLPAYFFRKILGSFEGRVSME</sequence>
<protein>
    <submittedName>
        <fullName evidence="1">Uncharacterized protein</fullName>
    </submittedName>
</protein>
<organism evidence="1 2">
    <name type="scientific">Plasmodium cynomolgi (strain B)</name>
    <dbReference type="NCBI Taxonomy" id="1120755"/>
    <lineage>
        <taxon>Eukaryota</taxon>
        <taxon>Sar</taxon>
        <taxon>Alveolata</taxon>
        <taxon>Apicomplexa</taxon>
        <taxon>Aconoidasida</taxon>
        <taxon>Haemosporida</taxon>
        <taxon>Plasmodiidae</taxon>
        <taxon>Plasmodium</taxon>
        <taxon>Plasmodium (Plasmodium)</taxon>
    </lineage>
</organism>
<dbReference type="RefSeq" id="XP_004223704.1">
    <property type="nucleotide sequence ID" value="XM_004223656.1"/>
</dbReference>
<gene>
    <name evidence="1" type="ORF">PCYB_123230</name>
</gene>
<dbReference type="OrthoDB" id="369837at2759"/>
<evidence type="ECO:0000313" key="2">
    <source>
        <dbReference type="Proteomes" id="UP000006319"/>
    </source>
</evidence>
<dbReference type="EMBL" id="DF157104">
    <property type="protein sequence ID" value="GAB67757.1"/>
    <property type="molecule type" value="Genomic_DNA"/>
</dbReference>
<name>K6VER7_PLACD</name>
<proteinExistence type="predicted"/>
<keyword evidence="2" id="KW-1185">Reference proteome</keyword>
<dbReference type="VEuPathDB" id="PlasmoDB:PCYB_123230"/>
<evidence type="ECO:0000313" key="1">
    <source>
        <dbReference type="EMBL" id="GAB67757.1"/>
    </source>
</evidence>
<dbReference type="PhylomeDB" id="K6VER7"/>